<reference evidence="1 2" key="1">
    <citation type="submission" date="2020-10" db="EMBL/GenBank/DDBJ databases">
        <title>Trueperella pecoris sp. nov. isolated from bovine and porcine specimens.</title>
        <authorList>
            <person name="Schoenecker L."/>
            <person name="Schnydrig P."/>
            <person name="Brodard I."/>
            <person name="Thomann A."/>
            <person name="Hemphill A."/>
            <person name="Rodriguez-Campos S."/>
            <person name="Perreten V."/>
            <person name="Jores J."/>
            <person name="Kittl S."/>
        </authorList>
    </citation>
    <scope>NUCLEOTIDE SEQUENCE [LARGE SCALE GENOMIC DNA]</scope>
    <source>
        <strain evidence="1 2">15A0121</strain>
    </source>
</reference>
<dbReference type="EMBL" id="CP063213">
    <property type="protein sequence ID" value="QOR46712.1"/>
    <property type="molecule type" value="Genomic_DNA"/>
</dbReference>
<evidence type="ECO:0000313" key="2">
    <source>
        <dbReference type="Proteomes" id="UP000595053"/>
    </source>
</evidence>
<sequence length="60" mass="6422">MNIVKSNFRLKSGVRNADTSALNKTVLHMPAQEPSRGCPAEAGTFVTDEAFTAQIGTVSR</sequence>
<name>A0A7M1QX75_9ACTO</name>
<dbReference type="Proteomes" id="UP000595053">
    <property type="component" value="Chromosome"/>
</dbReference>
<gene>
    <name evidence="1" type="ORF">INS88_07525</name>
</gene>
<evidence type="ECO:0000313" key="1">
    <source>
        <dbReference type="EMBL" id="QOR46712.1"/>
    </source>
</evidence>
<dbReference type="AlphaFoldDB" id="A0A7M1QX75"/>
<keyword evidence="2" id="KW-1185">Reference proteome</keyword>
<dbReference type="RefSeq" id="WP_193327823.1">
    <property type="nucleotide sequence ID" value="NZ_CP053291.1"/>
</dbReference>
<accession>A0A7M1QX75</accession>
<organism evidence="1 2">
    <name type="scientific">Trueperella pecoris</name>
    <dbReference type="NCBI Taxonomy" id="2733571"/>
    <lineage>
        <taxon>Bacteria</taxon>
        <taxon>Bacillati</taxon>
        <taxon>Actinomycetota</taxon>
        <taxon>Actinomycetes</taxon>
        <taxon>Actinomycetales</taxon>
        <taxon>Actinomycetaceae</taxon>
        <taxon>Trueperella</taxon>
    </lineage>
</organism>
<protein>
    <submittedName>
        <fullName evidence="1">Uncharacterized protein</fullName>
    </submittedName>
</protein>
<proteinExistence type="predicted"/>